<sequence>MENEVFYFKINDAAKMVGVSPTTLRNWENSDLFVAKRNKNNYREYSLEDIEILKRIKELSINQNMNSTAIKNALDHGNNLSTPDIFSIHNSANEEVSSNYLTKKNWRKLREKRGLTLEEVSKQTGISISYLSKIESGNVNFSFDILTILSDYYEEPLLYYPEELFENKYPTYKDDRTPLDLGMSGVYVESLIKRKQTIMRPTFFTVLPKSGQHKSHTHNGEEFIYILQGEIVFTLHDSEEFILNAGDSISFKSSTPHRWENLTDRKANMIWVHSPLNPDTLTN</sequence>
<dbReference type="SUPFAM" id="SSF47413">
    <property type="entry name" value="lambda repressor-like DNA-binding domains"/>
    <property type="match status" value="1"/>
</dbReference>
<proteinExistence type="predicted"/>
<dbReference type="SMART" id="SM00530">
    <property type="entry name" value="HTH_XRE"/>
    <property type="match status" value="1"/>
</dbReference>
<evidence type="ECO:0000259" key="3">
    <source>
        <dbReference type="PROSITE" id="PS50943"/>
    </source>
</evidence>
<keyword evidence="1" id="KW-0238">DNA-binding</keyword>
<dbReference type="GO" id="GO:0005829">
    <property type="term" value="C:cytosol"/>
    <property type="evidence" value="ECO:0007669"/>
    <property type="project" value="TreeGrafter"/>
</dbReference>
<protein>
    <submittedName>
        <fullName evidence="4">Cupin domain-containing protein</fullName>
    </submittedName>
</protein>
<dbReference type="EMBL" id="JAAVMB010000012">
    <property type="protein sequence ID" value="NKC68560.1"/>
    <property type="molecule type" value="Genomic_DNA"/>
</dbReference>
<name>A0A7X6I3U2_9ENTE</name>
<dbReference type="Gene3D" id="1.10.260.40">
    <property type="entry name" value="lambda repressor-like DNA-binding domains"/>
    <property type="match status" value="1"/>
</dbReference>
<dbReference type="InterPro" id="IPR000551">
    <property type="entry name" value="MerR-type_HTH_dom"/>
</dbReference>
<dbReference type="GO" id="GO:0003677">
    <property type="term" value="F:DNA binding"/>
    <property type="evidence" value="ECO:0007669"/>
    <property type="project" value="UniProtKB-KW"/>
</dbReference>
<dbReference type="InterPro" id="IPR050807">
    <property type="entry name" value="TransReg_Diox_bact_type"/>
</dbReference>
<dbReference type="InterPro" id="IPR011051">
    <property type="entry name" value="RmlC_Cupin_sf"/>
</dbReference>
<dbReference type="CDD" id="cd00093">
    <property type="entry name" value="HTH_XRE"/>
    <property type="match status" value="1"/>
</dbReference>
<feature type="domain" description="HTH merR-type" evidence="2">
    <location>
        <begin position="7"/>
        <end position="76"/>
    </location>
</feature>
<dbReference type="Gene3D" id="2.60.120.10">
    <property type="entry name" value="Jelly Rolls"/>
    <property type="match status" value="1"/>
</dbReference>
<dbReference type="PANTHER" id="PTHR46797:SF1">
    <property type="entry name" value="METHYLPHOSPHONATE SYNTHASE"/>
    <property type="match status" value="1"/>
</dbReference>
<dbReference type="InterPro" id="IPR010982">
    <property type="entry name" value="Lambda_DNA-bd_dom_sf"/>
</dbReference>
<evidence type="ECO:0000313" key="4">
    <source>
        <dbReference type="EMBL" id="NKC68560.1"/>
    </source>
</evidence>
<feature type="domain" description="HTH cro/C1-type" evidence="3">
    <location>
        <begin position="107"/>
        <end position="160"/>
    </location>
</feature>
<dbReference type="InterPro" id="IPR009061">
    <property type="entry name" value="DNA-bd_dom_put_sf"/>
</dbReference>
<dbReference type="RefSeq" id="WP_167807745.1">
    <property type="nucleotide sequence ID" value="NZ_JAAVMB010000012.1"/>
</dbReference>
<dbReference type="Pfam" id="PF07883">
    <property type="entry name" value="Cupin_2"/>
    <property type="match status" value="1"/>
</dbReference>
<dbReference type="InterPro" id="IPR001387">
    <property type="entry name" value="Cro/C1-type_HTH"/>
</dbReference>
<dbReference type="AlphaFoldDB" id="A0A7X6I3U2"/>
<dbReference type="CDD" id="cd00592">
    <property type="entry name" value="HTH_MerR-like"/>
    <property type="match status" value="1"/>
</dbReference>
<dbReference type="CDD" id="cd02209">
    <property type="entry name" value="cupin_XRE_C"/>
    <property type="match status" value="1"/>
</dbReference>
<dbReference type="GO" id="GO:0003700">
    <property type="term" value="F:DNA-binding transcription factor activity"/>
    <property type="evidence" value="ECO:0007669"/>
    <property type="project" value="TreeGrafter"/>
</dbReference>
<dbReference type="InterPro" id="IPR013096">
    <property type="entry name" value="Cupin_2"/>
</dbReference>
<evidence type="ECO:0000313" key="5">
    <source>
        <dbReference type="Proteomes" id="UP000521358"/>
    </source>
</evidence>
<reference evidence="4 5" key="1">
    <citation type="submission" date="2020-03" db="EMBL/GenBank/DDBJ databases">
        <title>Bacterial samples isolated from urine from healthy bovine heifers (Gyr breed).</title>
        <authorList>
            <person name="Giannattasio-Ferraz S."/>
            <person name="Maskeri L."/>
            <person name="Penido A."/>
            <person name="Barbosa-Stancioli E.F."/>
            <person name="Putonti C."/>
        </authorList>
    </citation>
    <scope>NUCLEOTIDE SEQUENCE [LARGE SCALE GENOMIC DNA]</scope>
    <source>
        <strain evidence="4 5">UFMG-H7</strain>
    </source>
</reference>
<comment type="caution">
    <text evidence="4">The sequence shown here is derived from an EMBL/GenBank/DDBJ whole genome shotgun (WGS) entry which is preliminary data.</text>
</comment>
<dbReference type="SUPFAM" id="SSF51182">
    <property type="entry name" value="RmlC-like cupins"/>
    <property type="match status" value="1"/>
</dbReference>
<dbReference type="SMART" id="SM00422">
    <property type="entry name" value="HTH_MERR"/>
    <property type="match status" value="1"/>
</dbReference>
<dbReference type="Pfam" id="PF13411">
    <property type="entry name" value="MerR_1"/>
    <property type="match status" value="1"/>
</dbReference>
<evidence type="ECO:0000259" key="2">
    <source>
        <dbReference type="PROSITE" id="PS50937"/>
    </source>
</evidence>
<accession>A0A7X6I3U2</accession>
<evidence type="ECO:0000256" key="1">
    <source>
        <dbReference type="ARBA" id="ARBA00023125"/>
    </source>
</evidence>
<dbReference type="Pfam" id="PF01381">
    <property type="entry name" value="HTH_3"/>
    <property type="match status" value="1"/>
</dbReference>
<gene>
    <name evidence="4" type="ORF">HED35_10710</name>
</gene>
<dbReference type="InterPro" id="IPR014710">
    <property type="entry name" value="RmlC-like_jellyroll"/>
</dbReference>
<dbReference type="Proteomes" id="UP000521358">
    <property type="component" value="Unassembled WGS sequence"/>
</dbReference>
<dbReference type="PROSITE" id="PS50937">
    <property type="entry name" value="HTH_MERR_2"/>
    <property type="match status" value="1"/>
</dbReference>
<dbReference type="SUPFAM" id="SSF46955">
    <property type="entry name" value="Putative DNA-binding domain"/>
    <property type="match status" value="1"/>
</dbReference>
<dbReference type="PANTHER" id="PTHR46797">
    <property type="entry name" value="HTH-TYPE TRANSCRIPTIONAL REGULATOR"/>
    <property type="match status" value="1"/>
</dbReference>
<dbReference type="PROSITE" id="PS50943">
    <property type="entry name" value="HTH_CROC1"/>
    <property type="match status" value="1"/>
</dbReference>
<dbReference type="Gene3D" id="1.10.1660.10">
    <property type="match status" value="1"/>
</dbReference>
<organism evidence="4 5">
    <name type="scientific">Vagococcus fluvialis</name>
    <dbReference type="NCBI Taxonomy" id="2738"/>
    <lineage>
        <taxon>Bacteria</taxon>
        <taxon>Bacillati</taxon>
        <taxon>Bacillota</taxon>
        <taxon>Bacilli</taxon>
        <taxon>Lactobacillales</taxon>
        <taxon>Enterococcaceae</taxon>
        <taxon>Vagococcus</taxon>
    </lineage>
</organism>